<comment type="caution">
    <text evidence="3">The sequence shown here is derived from an EMBL/GenBank/DDBJ whole genome shotgun (WGS) entry which is preliminary data.</text>
</comment>
<reference evidence="3" key="1">
    <citation type="submission" date="2021-01" db="EMBL/GenBank/DDBJ databases">
        <title>Whole genome shotgun sequence of Planobispora takensis NBRC 109077.</title>
        <authorList>
            <person name="Komaki H."/>
            <person name="Tamura T."/>
        </authorList>
    </citation>
    <scope>NUCLEOTIDE SEQUENCE</scope>
    <source>
        <strain evidence="3">NBRC 109077</strain>
    </source>
</reference>
<feature type="region of interest" description="Disordered" evidence="1">
    <location>
        <begin position="81"/>
        <end position="103"/>
    </location>
</feature>
<gene>
    <name evidence="3" type="ORF">Pta02_77360</name>
</gene>
<dbReference type="EMBL" id="BOOK01000077">
    <property type="protein sequence ID" value="GII05728.1"/>
    <property type="molecule type" value="Genomic_DNA"/>
</dbReference>
<evidence type="ECO:0000256" key="2">
    <source>
        <dbReference type="SAM" id="Phobius"/>
    </source>
</evidence>
<accession>A0A8J3T4T7</accession>
<evidence type="ECO:0000256" key="1">
    <source>
        <dbReference type="SAM" id="MobiDB-lite"/>
    </source>
</evidence>
<name>A0A8J3T4T7_9ACTN</name>
<dbReference type="AlphaFoldDB" id="A0A8J3T4T7"/>
<keyword evidence="2" id="KW-1133">Transmembrane helix</keyword>
<organism evidence="3 4">
    <name type="scientific">Planobispora takensis</name>
    <dbReference type="NCBI Taxonomy" id="1367882"/>
    <lineage>
        <taxon>Bacteria</taxon>
        <taxon>Bacillati</taxon>
        <taxon>Actinomycetota</taxon>
        <taxon>Actinomycetes</taxon>
        <taxon>Streptosporangiales</taxon>
        <taxon>Streptosporangiaceae</taxon>
        <taxon>Planobispora</taxon>
    </lineage>
</organism>
<dbReference type="Proteomes" id="UP000634476">
    <property type="component" value="Unassembled WGS sequence"/>
</dbReference>
<sequence>MNQALYVMTDPVSVSHLTSPVSGKRADRLSAAGSGTGALGLAALASSALAASMVWGGMTGLIMAAVQAVALLRLTALLTPPTPASGDGLPHQRGAAGEGEPAS</sequence>
<feature type="transmembrane region" description="Helical" evidence="2">
    <location>
        <begin position="49"/>
        <end position="72"/>
    </location>
</feature>
<keyword evidence="2" id="KW-0472">Membrane</keyword>
<evidence type="ECO:0000313" key="3">
    <source>
        <dbReference type="EMBL" id="GII05728.1"/>
    </source>
</evidence>
<evidence type="ECO:0000313" key="4">
    <source>
        <dbReference type="Proteomes" id="UP000634476"/>
    </source>
</evidence>
<protein>
    <submittedName>
        <fullName evidence="3">Uncharacterized protein</fullName>
    </submittedName>
</protein>
<keyword evidence="4" id="KW-1185">Reference proteome</keyword>
<proteinExistence type="predicted"/>
<keyword evidence="2" id="KW-0812">Transmembrane</keyword>